<dbReference type="InterPro" id="IPR018060">
    <property type="entry name" value="HTH_AraC"/>
</dbReference>
<dbReference type="PRINTS" id="PR00032">
    <property type="entry name" value="HTHARAC"/>
</dbReference>
<keyword evidence="3" id="KW-0804">Transcription</keyword>
<dbReference type="PROSITE" id="PS50110">
    <property type="entry name" value="RESPONSE_REGULATORY"/>
    <property type="match status" value="1"/>
</dbReference>
<dbReference type="STRING" id="1268072.PSAB_22870"/>
<protein>
    <recommendedName>
        <fullName evidence="9">AraC family transcriptional regulator</fullName>
    </recommendedName>
</protein>
<dbReference type="KEGG" id="psab:PSAB_22870"/>
<evidence type="ECO:0000313" key="7">
    <source>
        <dbReference type="EMBL" id="AHV99461.1"/>
    </source>
</evidence>
<dbReference type="PANTHER" id="PTHR43280">
    <property type="entry name" value="ARAC-FAMILY TRANSCRIPTIONAL REGULATOR"/>
    <property type="match status" value="1"/>
</dbReference>
<dbReference type="AlphaFoldDB" id="X4ZJ33"/>
<dbReference type="PROSITE" id="PS00041">
    <property type="entry name" value="HTH_ARAC_FAMILY_1"/>
    <property type="match status" value="1"/>
</dbReference>
<dbReference type="InterPro" id="IPR011006">
    <property type="entry name" value="CheY-like_superfamily"/>
</dbReference>
<feature type="modified residue" description="4-aspartylphosphate" evidence="4">
    <location>
        <position position="55"/>
    </location>
</feature>
<proteinExistence type="predicted"/>
<dbReference type="Proteomes" id="UP000019772">
    <property type="component" value="Chromosome"/>
</dbReference>
<dbReference type="Gene3D" id="3.40.50.2300">
    <property type="match status" value="1"/>
</dbReference>
<dbReference type="SUPFAM" id="SSF52172">
    <property type="entry name" value="CheY-like"/>
    <property type="match status" value="1"/>
</dbReference>
<dbReference type="SUPFAM" id="SSF46689">
    <property type="entry name" value="Homeodomain-like"/>
    <property type="match status" value="2"/>
</dbReference>
<evidence type="ECO:0008006" key="9">
    <source>
        <dbReference type="Google" id="ProtNLM"/>
    </source>
</evidence>
<dbReference type="eggNOG" id="COG2207">
    <property type="taxonomic scope" value="Bacteria"/>
</dbReference>
<dbReference type="PANTHER" id="PTHR43280:SF28">
    <property type="entry name" value="HTH-TYPE TRANSCRIPTIONAL ACTIVATOR RHAS"/>
    <property type="match status" value="1"/>
</dbReference>
<evidence type="ECO:0000259" key="6">
    <source>
        <dbReference type="PROSITE" id="PS50110"/>
    </source>
</evidence>
<evidence type="ECO:0000259" key="5">
    <source>
        <dbReference type="PROSITE" id="PS01124"/>
    </source>
</evidence>
<dbReference type="OrthoDB" id="342399at2"/>
<dbReference type="EMBL" id="CP004078">
    <property type="protein sequence ID" value="AHV99461.1"/>
    <property type="molecule type" value="Genomic_DNA"/>
</dbReference>
<feature type="domain" description="HTH araC/xylS-type" evidence="5">
    <location>
        <begin position="419"/>
        <end position="517"/>
    </location>
</feature>
<evidence type="ECO:0000313" key="8">
    <source>
        <dbReference type="Proteomes" id="UP000019772"/>
    </source>
</evidence>
<evidence type="ECO:0000256" key="4">
    <source>
        <dbReference type="PROSITE-ProRule" id="PRU00169"/>
    </source>
</evidence>
<dbReference type="SMART" id="SM00342">
    <property type="entry name" value="HTH_ARAC"/>
    <property type="match status" value="1"/>
</dbReference>
<dbReference type="RefSeq" id="WP_025336908.1">
    <property type="nucleotide sequence ID" value="NZ_CP004078.1"/>
</dbReference>
<dbReference type="HOGENOM" id="CLU_000445_5_0_9"/>
<accession>X4ZJ33</accession>
<dbReference type="CDD" id="cd17536">
    <property type="entry name" value="REC_YesN-like"/>
    <property type="match status" value="1"/>
</dbReference>
<keyword evidence="8" id="KW-1185">Reference proteome</keyword>
<dbReference type="GO" id="GO:0003700">
    <property type="term" value="F:DNA-binding transcription factor activity"/>
    <property type="evidence" value="ECO:0007669"/>
    <property type="project" value="InterPro"/>
</dbReference>
<dbReference type="Gene3D" id="1.10.10.60">
    <property type="entry name" value="Homeodomain-like"/>
    <property type="match status" value="2"/>
</dbReference>
<dbReference type="Pfam" id="PF00072">
    <property type="entry name" value="Response_reg"/>
    <property type="match status" value="1"/>
</dbReference>
<dbReference type="GO" id="GO:0043565">
    <property type="term" value="F:sequence-specific DNA binding"/>
    <property type="evidence" value="ECO:0007669"/>
    <property type="project" value="InterPro"/>
</dbReference>
<dbReference type="GO" id="GO:0000160">
    <property type="term" value="P:phosphorelay signal transduction system"/>
    <property type="evidence" value="ECO:0007669"/>
    <property type="project" value="InterPro"/>
</dbReference>
<dbReference type="Pfam" id="PF12833">
    <property type="entry name" value="HTH_18"/>
    <property type="match status" value="1"/>
</dbReference>
<evidence type="ECO:0000256" key="1">
    <source>
        <dbReference type="ARBA" id="ARBA00023015"/>
    </source>
</evidence>
<dbReference type="PATRIC" id="fig|1268072.3.peg.4717"/>
<organism evidence="7 8">
    <name type="scientific">Paenibacillus sabinae T27</name>
    <dbReference type="NCBI Taxonomy" id="1268072"/>
    <lineage>
        <taxon>Bacteria</taxon>
        <taxon>Bacillati</taxon>
        <taxon>Bacillota</taxon>
        <taxon>Bacilli</taxon>
        <taxon>Bacillales</taxon>
        <taxon>Paenibacillaceae</taxon>
        <taxon>Paenibacillus</taxon>
    </lineage>
</organism>
<feature type="domain" description="Response regulatory" evidence="6">
    <location>
        <begin position="3"/>
        <end position="120"/>
    </location>
</feature>
<dbReference type="InterPro" id="IPR001789">
    <property type="entry name" value="Sig_transdc_resp-reg_receiver"/>
</dbReference>
<evidence type="ECO:0000256" key="2">
    <source>
        <dbReference type="ARBA" id="ARBA00023125"/>
    </source>
</evidence>
<keyword evidence="4" id="KW-0597">Phosphoprotein</keyword>
<gene>
    <name evidence="7" type="ORF">PSAB_22870</name>
</gene>
<dbReference type="InterPro" id="IPR020449">
    <property type="entry name" value="Tscrpt_reg_AraC-type_HTH"/>
</dbReference>
<evidence type="ECO:0000256" key="3">
    <source>
        <dbReference type="ARBA" id="ARBA00023163"/>
    </source>
</evidence>
<dbReference type="InterPro" id="IPR018062">
    <property type="entry name" value="HTH_AraC-typ_CS"/>
</dbReference>
<dbReference type="SMART" id="SM00448">
    <property type="entry name" value="REC"/>
    <property type="match status" value="1"/>
</dbReference>
<dbReference type="eggNOG" id="COG4753">
    <property type="taxonomic scope" value="Bacteria"/>
</dbReference>
<sequence length="537" mass="61245">MYKVLIVDDEAVIRSGISAIIDWEKEGMLVEDHYANGTEALTAMSERSFDILITDVKMPLMDGIQFTKRALELYPWLKVILISHYSDFEYVKEGLKTGAVDYLLKLTLNSEELLAVLRKCTSLLEEERRRALELYYFRQSVSYRKRKGLEQEIKRRIVQKRSSSPSADWAPEWMDRQYACIYLMLDKAEEWIENHGYLYVHFLLEEIQEAFYEQIAEGAAMQAADSSLLLVVPGDEGNYIQTILKWKSILEAERGISISGGTAVKQGAHQLLHGFADSRSACQRRFFDGLGGLYQVKAPDAGLNAGKDTGIANDYDWSLFFEMIRGGDPVSSAVELALKRWKNGALKPEQVRQEACELLAGVHQLHPDSRWLLPHRQGILLRTETLEQLASCLTDQLEEIRQSLMPAVADNGYGGQLITKALEYIAAHYTENLTLQSVADIVHLSKSYFSLYFKKQTGRNFIDYLIELRIREAKRLLTQNDIRIYDVAVAAGFKDVKYFGKAFKKVTGLTPLEYRERHQTTGSYVHKMSSFNPRCPA</sequence>
<dbReference type="InterPro" id="IPR009057">
    <property type="entry name" value="Homeodomain-like_sf"/>
</dbReference>
<keyword evidence="2" id="KW-0238">DNA-binding</keyword>
<reference evidence="7 8" key="1">
    <citation type="journal article" date="2014" name="PLoS Genet.">
        <title>Comparative Genomic Analysis of N2-Fixing and Non-N2-Fixing Paenibacillus spp.: Organization, Evolution and Expression of the Nitrogen Fixation Genes.</title>
        <authorList>
            <person name="Xie J.B."/>
            <person name="Du Z."/>
            <person name="Bai L."/>
            <person name="Tian C."/>
            <person name="Zhang Y."/>
            <person name="Xie J.Y."/>
            <person name="Wang T."/>
            <person name="Liu X."/>
            <person name="Chen X."/>
            <person name="Cheng Q."/>
            <person name="Chen S."/>
            <person name="Li J."/>
        </authorList>
    </citation>
    <scope>NUCLEOTIDE SEQUENCE [LARGE SCALE GENOMIC DNA]</scope>
    <source>
        <strain evidence="7 8">T27</strain>
    </source>
</reference>
<dbReference type="PROSITE" id="PS01124">
    <property type="entry name" value="HTH_ARAC_FAMILY_2"/>
    <property type="match status" value="1"/>
</dbReference>
<keyword evidence="1" id="KW-0805">Transcription regulation</keyword>
<name>X4ZJ33_9BACL</name>